<dbReference type="EMBL" id="BPWL01000004">
    <property type="protein sequence ID" value="GJJ09591.1"/>
    <property type="molecule type" value="Genomic_DNA"/>
</dbReference>
<gene>
    <name evidence="2" type="ORF">Clacol_003814</name>
</gene>
<name>A0AAV5AAQ5_9AGAM</name>
<evidence type="ECO:0000256" key="1">
    <source>
        <dbReference type="SAM" id="MobiDB-lite"/>
    </source>
</evidence>
<comment type="caution">
    <text evidence="2">The sequence shown here is derived from an EMBL/GenBank/DDBJ whole genome shotgun (WGS) entry which is preliminary data.</text>
</comment>
<protein>
    <recommendedName>
        <fullName evidence="4">Maintenance of telomere capping protein 1</fullName>
    </recommendedName>
</protein>
<dbReference type="InterPro" id="IPR018814">
    <property type="entry name" value="DUF5427"/>
</dbReference>
<feature type="region of interest" description="Disordered" evidence="1">
    <location>
        <begin position="1"/>
        <end position="141"/>
    </location>
</feature>
<organism evidence="2 3">
    <name type="scientific">Clathrus columnatus</name>
    <dbReference type="NCBI Taxonomy" id="1419009"/>
    <lineage>
        <taxon>Eukaryota</taxon>
        <taxon>Fungi</taxon>
        <taxon>Dikarya</taxon>
        <taxon>Basidiomycota</taxon>
        <taxon>Agaricomycotina</taxon>
        <taxon>Agaricomycetes</taxon>
        <taxon>Phallomycetidae</taxon>
        <taxon>Phallales</taxon>
        <taxon>Clathraceae</taxon>
        <taxon>Clathrus</taxon>
    </lineage>
</organism>
<dbReference type="PANTHER" id="PTHR28265">
    <property type="entry name" value="MAINTENANCE OF TELOMERE CAPPING PROTEIN 1"/>
    <property type="match status" value="1"/>
</dbReference>
<proteinExistence type="predicted"/>
<keyword evidence="3" id="KW-1185">Reference proteome</keyword>
<feature type="compositionally biased region" description="Polar residues" evidence="1">
    <location>
        <begin position="64"/>
        <end position="92"/>
    </location>
</feature>
<reference evidence="2" key="1">
    <citation type="submission" date="2021-10" db="EMBL/GenBank/DDBJ databases">
        <title>De novo Genome Assembly of Clathrus columnatus (Basidiomycota, Fungi) Using Illumina and Nanopore Sequence Data.</title>
        <authorList>
            <person name="Ogiso-Tanaka E."/>
            <person name="Itagaki H."/>
            <person name="Hosoya T."/>
            <person name="Hosaka K."/>
        </authorList>
    </citation>
    <scope>NUCLEOTIDE SEQUENCE</scope>
    <source>
        <strain evidence="2">MO-923</strain>
    </source>
</reference>
<evidence type="ECO:0008006" key="4">
    <source>
        <dbReference type="Google" id="ProtNLM"/>
    </source>
</evidence>
<accession>A0AAV5AAQ5</accession>
<evidence type="ECO:0000313" key="2">
    <source>
        <dbReference type="EMBL" id="GJJ09591.1"/>
    </source>
</evidence>
<dbReference type="AlphaFoldDB" id="A0AAV5AAQ5"/>
<evidence type="ECO:0000313" key="3">
    <source>
        <dbReference type="Proteomes" id="UP001050691"/>
    </source>
</evidence>
<feature type="compositionally biased region" description="Low complexity" evidence="1">
    <location>
        <begin position="118"/>
        <end position="141"/>
    </location>
</feature>
<dbReference type="Proteomes" id="UP001050691">
    <property type="component" value="Unassembled WGS sequence"/>
</dbReference>
<dbReference type="PANTHER" id="PTHR28265:SF1">
    <property type="entry name" value="MAINTENANCE OF TELOMERE CAPPING PROTEIN 1"/>
    <property type="match status" value="1"/>
</dbReference>
<sequence>MSKQQEALQFLDDLDSLNADTVAVSPPADPSNMDKTSSTGPATATTAEGRNEAETLAFLDEITQKSIAETQRTTTPLVAGRSLSSTPRTASRISLRKGVDGNVSLSRSGSPAPGRIEATSVPVAASTSGSGGPTSSSAAPAGSWGWSSVWSTASAAVKQARTVVDEQVKNLPVSIPNVPIPNNEQAKKWSEGMFEYVKNTQLDKLGHDLKSVGISTFTEILNVVAPPIAEHEVIEIWLSHDMRGYDGVESLVYECMTKVLEQVEGGDLVVNKGTESRPKDSNGRERELGGVDGYEAAAKLAQANIEDLIKAKPERQPRQTSATNPTTYSSVYLHIQPYITNGRLQFLIHLSSPSHNLDHVTVTQAVPHKWIISFESEGESKSNSWVEDTLVEVLRVGISVIGQEYLAERMGWLSLEKEKIEN</sequence>
<dbReference type="Pfam" id="PF10310">
    <property type="entry name" value="DUF5427"/>
    <property type="match status" value="2"/>
</dbReference>